<dbReference type="CDD" id="cd09597">
    <property type="entry name" value="M4_TLP"/>
    <property type="match status" value="1"/>
</dbReference>
<dbReference type="PRINTS" id="PR00730">
    <property type="entry name" value="THERMOLYSIN"/>
</dbReference>
<keyword evidence="2 9" id="KW-0645">Protease</keyword>
<dbReference type="InterPro" id="IPR027268">
    <property type="entry name" value="Peptidase_M4/M1_CTD_sf"/>
</dbReference>
<dbReference type="InterPro" id="IPR011096">
    <property type="entry name" value="FTP_domain"/>
</dbReference>
<reference evidence="12 13" key="1">
    <citation type="submission" date="2017-11" db="EMBL/GenBank/DDBJ databases">
        <title>Streptomyces carmine sp. nov., a novel actinomycete isolated from Sophora alopecuroides in Xinjiang, China.</title>
        <authorList>
            <person name="Wang Y."/>
            <person name="Luo X."/>
            <person name="Wan C."/>
            <person name="Zhang L."/>
        </authorList>
    </citation>
    <scope>NUCLEOTIDE SEQUENCE [LARGE SCALE GENOMIC DNA]</scope>
    <source>
        <strain evidence="12 13">TRM SA0054</strain>
    </source>
</reference>
<evidence type="ECO:0000256" key="1">
    <source>
        <dbReference type="ARBA" id="ARBA00009388"/>
    </source>
</evidence>
<dbReference type="Pfam" id="PF07504">
    <property type="entry name" value="FTP"/>
    <property type="match status" value="1"/>
</dbReference>
<evidence type="ECO:0000256" key="5">
    <source>
        <dbReference type="ARBA" id="ARBA00022801"/>
    </source>
</evidence>
<dbReference type="Gene3D" id="3.10.170.10">
    <property type="match status" value="1"/>
</dbReference>
<keyword evidence="3" id="KW-0479">Metal-binding</keyword>
<comment type="similarity">
    <text evidence="1 9">Belongs to the peptidase M4 family.</text>
</comment>
<evidence type="ECO:0000256" key="8">
    <source>
        <dbReference type="PIRSR" id="PIRSR623612-1"/>
    </source>
</evidence>
<evidence type="ECO:0000256" key="7">
    <source>
        <dbReference type="ARBA" id="ARBA00023049"/>
    </source>
</evidence>
<dbReference type="Pfam" id="PF01483">
    <property type="entry name" value="P_proprotein"/>
    <property type="match status" value="1"/>
</dbReference>
<evidence type="ECO:0000256" key="2">
    <source>
        <dbReference type="ARBA" id="ARBA00022670"/>
    </source>
</evidence>
<evidence type="ECO:0000256" key="9">
    <source>
        <dbReference type="RuleBase" id="RU366073"/>
    </source>
</evidence>
<evidence type="ECO:0000313" key="13">
    <source>
        <dbReference type="Proteomes" id="UP000230407"/>
    </source>
</evidence>
<dbReference type="Pfam" id="PF02868">
    <property type="entry name" value="Peptidase_M4_C"/>
    <property type="match status" value="1"/>
</dbReference>
<dbReference type="GO" id="GO:0006508">
    <property type="term" value="P:proteolysis"/>
    <property type="evidence" value="ECO:0007669"/>
    <property type="project" value="UniProtKB-KW"/>
</dbReference>
<keyword evidence="13" id="KW-1185">Reference proteome</keyword>
<keyword evidence="7 9" id="KW-0482">Metalloprotease</keyword>
<evidence type="ECO:0000313" key="12">
    <source>
        <dbReference type="EMBL" id="PJE96237.1"/>
    </source>
</evidence>
<dbReference type="InterPro" id="IPR008979">
    <property type="entry name" value="Galactose-bd-like_sf"/>
</dbReference>
<dbReference type="InterPro" id="IPR001570">
    <property type="entry name" value="Peptidase_M4_C_domain"/>
</dbReference>
<dbReference type="InterPro" id="IPR002884">
    <property type="entry name" value="P_dom"/>
</dbReference>
<dbReference type="PANTHER" id="PTHR33794:SF1">
    <property type="entry name" value="BACILLOLYSIN"/>
    <property type="match status" value="1"/>
</dbReference>
<protein>
    <recommendedName>
        <fullName evidence="9">Neutral metalloproteinase</fullName>
        <ecNumber evidence="9">3.4.24.-</ecNumber>
    </recommendedName>
</protein>
<feature type="active site" description="Proton donor" evidence="8">
    <location>
        <position position="436"/>
    </location>
</feature>
<evidence type="ECO:0000256" key="4">
    <source>
        <dbReference type="ARBA" id="ARBA00022729"/>
    </source>
</evidence>
<dbReference type="PANTHER" id="PTHR33794">
    <property type="entry name" value="BACILLOLYSIN"/>
    <property type="match status" value="1"/>
</dbReference>
<keyword evidence="4 9" id="KW-0732">Signal</keyword>
<gene>
    <name evidence="12" type="ORF">CUT44_19555</name>
</gene>
<comment type="caution">
    <text evidence="12">The sequence shown here is derived from an EMBL/GenBank/DDBJ whole genome shotgun (WGS) entry which is preliminary data.</text>
</comment>
<feature type="chain" id="PRO_5023038122" description="Neutral metalloproteinase" evidence="9">
    <location>
        <begin position="34"/>
        <end position="659"/>
    </location>
</feature>
<sequence>MPRTRTRTTTAAGVLATASALLAVGLAGQTATAAPGTTAARPDPGALSAELSPAQRAGLLEAAEADTTATARDLGLGGKEKLKVRDVVKNADGTVHTRYERTYAGLPVVGGDLVIEESPEGEVREVTRATPAKLSLPSTEAPDKHRPKTAEADGGTAPRKIVWAADGTPVLAWERVVDGVQKDGTPSELHIVTDARTGEKLAEYQGVHTGTGESMYSGRISLTTGSADGRYTLRDDERGGHLTYDLGGRTTGTGTLFSDDDDLWGDGSPYDSQTAAVDAHHGAAQTWDYYKQVHGRDGVRGDGTAPYSRVHYGANYVNAFWSDECFCMTYGDGAGDTRPLTSLDVAAHEMTHGLTNNSAGLLYRGESGGLNEATSDIFAAAVEFRAKNPEDPGDYLLGEKIDIFGDGSPLRHMDRPSKDGRSRDYWSPSLVSQDVHFSSGVANHFFYLLSEGSGAKTINGVAYDSPTYDGKPVTGIGIEAAERIWFKALTEKMTSTTDYADARAATLSAAADLFGAGSEQYESVAHAWGAVNVGSRPGAEGSDSAQGVAFESAEALAIPDPGTVESAITVDRKGSATAVTQVGVDITHSFRGDLRVELVAPDGTVFRLKDSSVSDSGKNLRRTYEVDAAGKAAEGVWTLRVTDAYKADSGTLNGWKLVF</sequence>
<dbReference type="AlphaFoldDB" id="A0A2M8LW92"/>
<evidence type="ECO:0000256" key="10">
    <source>
        <dbReference type="SAM" id="MobiDB-lite"/>
    </source>
</evidence>
<dbReference type="GO" id="GO:0005576">
    <property type="term" value="C:extracellular region"/>
    <property type="evidence" value="ECO:0007669"/>
    <property type="project" value="UniProtKB-SubCell"/>
</dbReference>
<dbReference type="Pfam" id="PF01447">
    <property type="entry name" value="Peptidase_M4"/>
    <property type="match status" value="1"/>
</dbReference>
<dbReference type="Gene3D" id="1.10.390.10">
    <property type="entry name" value="Neutral Protease Domain 2"/>
    <property type="match status" value="1"/>
</dbReference>
<accession>A0A2M8LW92</accession>
<dbReference type="InterPro" id="IPR050728">
    <property type="entry name" value="Zinc_Metalloprotease_M4"/>
</dbReference>
<comment type="subcellular location">
    <subcellularLocation>
        <location evidence="9">Secreted</location>
    </subcellularLocation>
</comment>
<dbReference type="EC" id="3.4.24.-" evidence="9"/>
<name>A0A2M8LW92_9ACTN</name>
<proteinExistence type="inferred from homology"/>
<dbReference type="InterPro" id="IPR023612">
    <property type="entry name" value="Peptidase_M4"/>
</dbReference>
<dbReference type="Gene3D" id="3.10.450.490">
    <property type="match status" value="1"/>
</dbReference>
<dbReference type="Proteomes" id="UP000230407">
    <property type="component" value="Unassembled WGS sequence"/>
</dbReference>
<dbReference type="PROSITE" id="PS51829">
    <property type="entry name" value="P_HOMO_B"/>
    <property type="match status" value="1"/>
</dbReference>
<feature type="region of interest" description="Disordered" evidence="10">
    <location>
        <begin position="125"/>
        <end position="155"/>
    </location>
</feature>
<dbReference type="GO" id="GO:0004252">
    <property type="term" value="F:serine-type endopeptidase activity"/>
    <property type="evidence" value="ECO:0007669"/>
    <property type="project" value="InterPro"/>
</dbReference>
<feature type="signal peptide" evidence="9">
    <location>
        <begin position="1"/>
        <end position="33"/>
    </location>
</feature>
<dbReference type="InterPro" id="IPR013856">
    <property type="entry name" value="Peptidase_M4_domain"/>
</dbReference>
<dbReference type="SUPFAM" id="SSF55486">
    <property type="entry name" value="Metalloproteases ('zincins'), catalytic domain"/>
    <property type="match status" value="1"/>
</dbReference>
<dbReference type="GO" id="GO:0046872">
    <property type="term" value="F:metal ion binding"/>
    <property type="evidence" value="ECO:0007669"/>
    <property type="project" value="UniProtKB-UniRule"/>
</dbReference>
<keyword evidence="6 9" id="KW-0862">Zinc</keyword>
<feature type="domain" description="P/Homo B" evidence="11">
    <location>
        <begin position="535"/>
        <end position="659"/>
    </location>
</feature>
<comment type="cofactor">
    <cofactor evidence="9">
        <name>Zn(2+)</name>
        <dbReference type="ChEBI" id="CHEBI:29105"/>
    </cofactor>
</comment>
<evidence type="ECO:0000259" key="11">
    <source>
        <dbReference type="PROSITE" id="PS51829"/>
    </source>
</evidence>
<feature type="compositionally biased region" description="Basic and acidic residues" evidence="10">
    <location>
        <begin position="141"/>
        <end position="151"/>
    </location>
</feature>
<evidence type="ECO:0000256" key="3">
    <source>
        <dbReference type="ARBA" id="ARBA00022723"/>
    </source>
</evidence>
<keyword evidence="9" id="KW-0964">Secreted</keyword>
<evidence type="ECO:0000256" key="6">
    <source>
        <dbReference type="ARBA" id="ARBA00022833"/>
    </source>
</evidence>
<keyword evidence="5 9" id="KW-0378">Hydrolase</keyword>
<dbReference type="Gene3D" id="2.60.120.260">
    <property type="entry name" value="Galactose-binding domain-like"/>
    <property type="match status" value="1"/>
</dbReference>
<comment type="function">
    <text evidence="9">Extracellular zinc metalloprotease.</text>
</comment>
<dbReference type="SUPFAM" id="SSF49785">
    <property type="entry name" value="Galactose-binding domain-like"/>
    <property type="match status" value="1"/>
</dbReference>
<feature type="active site" evidence="8">
    <location>
        <position position="349"/>
    </location>
</feature>
<organism evidence="12 13">
    <name type="scientific">Streptomyces carminius</name>
    <dbReference type="NCBI Taxonomy" id="2665496"/>
    <lineage>
        <taxon>Bacteria</taxon>
        <taxon>Bacillati</taxon>
        <taxon>Actinomycetota</taxon>
        <taxon>Actinomycetes</taxon>
        <taxon>Kitasatosporales</taxon>
        <taxon>Streptomycetaceae</taxon>
        <taxon>Streptomyces</taxon>
    </lineage>
</organism>
<dbReference type="GO" id="GO:0004222">
    <property type="term" value="F:metalloendopeptidase activity"/>
    <property type="evidence" value="ECO:0007669"/>
    <property type="project" value="UniProtKB-UniRule"/>
</dbReference>
<dbReference type="EMBL" id="PGGW01000060">
    <property type="protein sequence ID" value="PJE96237.1"/>
    <property type="molecule type" value="Genomic_DNA"/>
</dbReference>